<dbReference type="InterPro" id="IPR012902">
    <property type="entry name" value="N_methyl_site"/>
</dbReference>
<evidence type="ECO:0008006" key="4">
    <source>
        <dbReference type="Google" id="ProtNLM"/>
    </source>
</evidence>
<keyword evidence="1" id="KW-0472">Membrane</keyword>
<organism evidence="2 3">
    <name type="scientific">Crateriforma conspicua</name>
    <dbReference type="NCBI Taxonomy" id="2527996"/>
    <lineage>
        <taxon>Bacteria</taxon>
        <taxon>Pseudomonadati</taxon>
        <taxon>Planctomycetota</taxon>
        <taxon>Planctomycetia</taxon>
        <taxon>Planctomycetales</taxon>
        <taxon>Planctomycetaceae</taxon>
        <taxon>Crateriforma</taxon>
    </lineage>
</organism>
<reference evidence="2 3" key="1">
    <citation type="submission" date="2019-02" db="EMBL/GenBank/DDBJ databases">
        <title>Deep-cultivation of Planctomycetes and their phenomic and genomic characterization uncovers novel biology.</title>
        <authorList>
            <person name="Wiegand S."/>
            <person name="Jogler M."/>
            <person name="Boedeker C."/>
            <person name="Pinto D."/>
            <person name="Vollmers J."/>
            <person name="Rivas-Marin E."/>
            <person name="Kohn T."/>
            <person name="Peeters S.H."/>
            <person name="Heuer A."/>
            <person name="Rast P."/>
            <person name="Oberbeckmann S."/>
            <person name="Bunk B."/>
            <person name="Jeske O."/>
            <person name="Meyerdierks A."/>
            <person name="Storesund J.E."/>
            <person name="Kallscheuer N."/>
            <person name="Luecker S."/>
            <person name="Lage O.M."/>
            <person name="Pohl T."/>
            <person name="Merkel B.J."/>
            <person name="Hornburger P."/>
            <person name="Mueller R.-W."/>
            <person name="Bruemmer F."/>
            <person name="Labrenz M."/>
            <person name="Spormann A.M."/>
            <person name="Op Den Camp H."/>
            <person name="Overmann J."/>
            <person name="Amann R."/>
            <person name="Jetten M.S.M."/>
            <person name="Mascher T."/>
            <person name="Medema M.H."/>
            <person name="Devos D.P."/>
            <person name="Kaster A.-K."/>
            <person name="Ovreas L."/>
            <person name="Rohde M."/>
            <person name="Galperin M.Y."/>
            <person name="Jogler C."/>
        </authorList>
    </citation>
    <scope>NUCLEOTIDE SEQUENCE [LARGE SCALE GENOMIC DNA]</scope>
    <source>
        <strain evidence="2 3">V7</strain>
    </source>
</reference>
<evidence type="ECO:0000313" key="2">
    <source>
        <dbReference type="EMBL" id="TWU62333.1"/>
    </source>
</evidence>
<sequence length="186" mass="20401">MKKPRIHIENPPAAIPIRGGLTLVELVVAIALSAALLAALTGVLRGVSQQVSVAKSKMGMTWPARTMEILRRDLMSANAIWQERDVVFIRGDHPIYIGSVVDDVAADVGYRCRSVKEGVGMLVRRHGEFEQVLAIGPIQLRIERIDGEGESQPLPAIPGPVPGSVRVWIWQGDREQPLHVQSLVLR</sequence>
<dbReference type="OrthoDB" id="9905712at2"/>
<feature type="transmembrane region" description="Helical" evidence="1">
    <location>
        <begin position="21"/>
        <end position="44"/>
    </location>
</feature>
<dbReference type="Proteomes" id="UP000316476">
    <property type="component" value="Unassembled WGS sequence"/>
</dbReference>
<dbReference type="EMBL" id="SJPZ01000002">
    <property type="protein sequence ID" value="TWU62333.1"/>
    <property type="molecule type" value="Genomic_DNA"/>
</dbReference>
<name>A0A5C6FPK1_9PLAN</name>
<keyword evidence="1" id="KW-0812">Transmembrane</keyword>
<dbReference type="PROSITE" id="PS00409">
    <property type="entry name" value="PROKAR_NTER_METHYL"/>
    <property type="match status" value="1"/>
</dbReference>
<keyword evidence="1" id="KW-1133">Transmembrane helix</keyword>
<comment type="caution">
    <text evidence="2">The sequence shown here is derived from an EMBL/GenBank/DDBJ whole genome shotgun (WGS) entry which is preliminary data.</text>
</comment>
<dbReference type="RefSeq" id="WP_146415006.1">
    <property type="nucleotide sequence ID" value="NZ_SJPZ01000002.1"/>
</dbReference>
<evidence type="ECO:0000313" key="3">
    <source>
        <dbReference type="Proteomes" id="UP000316476"/>
    </source>
</evidence>
<proteinExistence type="predicted"/>
<protein>
    <recommendedName>
        <fullName evidence="4">Prepilin-type N-terminal cleavage/methylation domain-containing protein</fullName>
    </recommendedName>
</protein>
<accession>A0A5C6FPK1</accession>
<dbReference type="AlphaFoldDB" id="A0A5C6FPK1"/>
<evidence type="ECO:0000256" key="1">
    <source>
        <dbReference type="SAM" id="Phobius"/>
    </source>
</evidence>
<gene>
    <name evidence="2" type="ORF">V7x_40620</name>
</gene>